<dbReference type="GO" id="GO:0030008">
    <property type="term" value="C:TRAPP complex"/>
    <property type="evidence" value="ECO:0007669"/>
    <property type="project" value="InterPro"/>
</dbReference>
<evidence type="ECO:0000256" key="8">
    <source>
        <dbReference type="PIRNR" id="PIRNR018293"/>
    </source>
</evidence>
<dbReference type="InterPro" id="IPR016721">
    <property type="entry name" value="Bet3"/>
</dbReference>
<evidence type="ECO:0000256" key="1">
    <source>
        <dbReference type="ARBA" id="ARBA00004222"/>
    </source>
</evidence>
<evidence type="ECO:0000256" key="2">
    <source>
        <dbReference type="ARBA" id="ARBA00004240"/>
    </source>
</evidence>
<evidence type="ECO:0000256" key="4">
    <source>
        <dbReference type="ARBA" id="ARBA00022448"/>
    </source>
</evidence>
<keyword evidence="7 8" id="KW-0333">Golgi apparatus</keyword>
<dbReference type="InterPro" id="IPR007194">
    <property type="entry name" value="TRAPP_component"/>
</dbReference>
<name>A0AAV7K6N0_9METZ</name>
<dbReference type="FunFam" id="3.30.1380.20:FF:000001">
    <property type="entry name" value="Trafficking protein particle complex subunit BET3"/>
    <property type="match status" value="1"/>
</dbReference>
<dbReference type="InterPro" id="IPR024096">
    <property type="entry name" value="NO_sig/Golgi_transp_ligand-bd"/>
</dbReference>
<reference evidence="9 10" key="1">
    <citation type="journal article" date="2023" name="BMC Biol.">
        <title>The compact genome of the sponge Oopsacas minuta (Hexactinellida) is lacking key metazoan core genes.</title>
        <authorList>
            <person name="Santini S."/>
            <person name="Schenkelaars Q."/>
            <person name="Jourda C."/>
            <person name="Duchesne M."/>
            <person name="Belahbib H."/>
            <person name="Rocher C."/>
            <person name="Selva M."/>
            <person name="Riesgo A."/>
            <person name="Vervoort M."/>
            <person name="Leys S.P."/>
            <person name="Kodjabachian L."/>
            <person name="Le Bivic A."/>
            <person name="Borchiellini C."/>
            <person name="Claverie J.M."/>
            <person name="Renard E."/>
        </authorList>
    </citation>
    <scope>NUCLEOTIDE SEQUENCE [LARGE SCALE GENOMIC DNA]</scope>
    <source>
        <strain evidence="9">SPO-2</strain>
    </source>
</reference>
<dbReference type="EMBL" id="JAKMXF010000133">
    <property type="protein sequence ID" value="KAI6656957.1"/>
    <property type="molecule type" value="Genomic_DNA"/>
</dbReference>
<evidence type="ECO:0000313" key="10">
    <source>
        <dbReference type="Proteomes" id="UP001165289"/>
    </source>
</evidence>
<dbReference type="SUPFAM" id="SSF111126">
    <property type="entry name" value="Ligand-binding domain in the NO signalling and Golgi transport"/>
    <property type="match status" value="1"/>
</dbReference>
<evidence type="ECO:0000256" key="5">
    <source>
        <dbReference type="ARBA" id="ARBA00022824"/>
    </source>
</evidence>
<dbReference type="GO" id="GO:0005783">
    <property type="term" value="C:endoplasmic reticulum"/>
    <property type="evidence" value="ECO:0007669"/>
    <property type="project" value="UniProtKB-SubCell"/>
</dbReference>
<comment type="subcellular location">
    <subcellularLocation>
        <location evidence="2">Endoplasmic reticulum</location>
    </subcellularLocation>
    <subcellularLocation>
        <location evidence="1 8">Golgi apparatus</location>
        <location evidence="1 8">cis-Golgi network</location>
    </subcellularLocation>
</comment>
<dbReference type="PANTHER" id="PTHR13048">
    <property type="entry name" value="TRAFFICKING PROTEIN PARTICLE COMPLEX SUBUNIT 3"/>
    <property type="match status" value="1"/>
</dbReference>
<evidence type="ECO:0000256" key="7">
    <source>
        <dbReference type="ARBA" id="ARBA00023034"/>
    </source>
</evidence>
<keyword evidence="4 8" id="KW-0813">Transport</keyword>
<dbReference type="PIRSF" id="PIRSF018293">
    <property type="entry name" value="TRAPP_I_complex_Bet3"/>
    <property type="match status" value="1"/>
</dbReference>
<dbReference type="AlphaFoldDB" id="A0AAV7K6N0"/>
<keyword evidence="6 8" id="KW-0931">ER-Golgi transport</keyword>
<dbReference type="Gene3D" id="3.30.1380.20">
    <property type="entry name" value="Trafficking protein particle complex subunit 3"/>
    <property type="match status" value="1"/>
</dbReference>
<protein>
    <recommendedName>
        <fullName evidence="8">Trafficking protein particle complex subunit</fullName>
    </recommendedName>
</protein>
<comment type="caution">
    <text evidence="9">The sequence shown here is derived from an EMBL/GenBank/DDBJ whole genome shotgun (WGS) entry which is preliminary data.</text>
</comment>
<dbReference type="Proteomes" id="UP001165289">
    <property type="component" value="Unassembled WGS sequence"/>
</dbReference>
<comment type="similarity">
    <text evidence="3 8">Belongs to the TRAPP small subunits family. BET3 subfamily.</text>
</comment>
<evidence type="ECO:0000256" key="3">
    <source>
        <dbReference type="ARBA" id="ARBA00006218"/>
    </source>
</evidence>
<gene>
    <name evidence="9" type="ORF">LOD99_16259</name>
</gene>
<proteinExistence type="inferred from homology"/>
<dbReference type="GO" id="GO:0048193">
    <property type="term" value="P:Golgi vesicle transport"/>
    <property type="evidence" value="ECO:0007669"/>
    <property type="project" value="InterPro"/>
</dbReference>
<comment type="subunit">
    <text evidence="8">Homodimer.</text>
</comment>
<organism evidence="9 10">
    <name type="scientific">Oopsacas minuta</name>
    <dbReference type="NCBI Taxonomy" id="111878"/>
    <lineage>
        <taxon>Eukaryota</taxon>
        <taxon>Metazoa</taxon>
        <taxon>Porifera</taxon>
        <taxon>Hexactinellida</taxon>
        <taxon>Hexasterophora</taxon>
        <taxon>Lyssacinosida</taxon>
        <taxon>Leucopsacidae</taxon>
        <taxon>Oopsacas</taxon>
    </lineage>
</organism>
<keyword evidence="10" id="KW-1185">Reference proteome</keyword>
<dbReference type="GO" id="GO:0005794">
    <property type="term" value="C:Golgi apparatus"/>
    <property type="evidence" value="ECO:0007669"/>
    <property type="project" value="UniProtKB-SubCell"/>
</dbReference>
<comment type="function">
    <text evidence="8">May play a role in vesicular transport from endoplasmic reticulum to Golgi.</text>
</comment>
<accession>A0AAV7K6N0</accession>
<dbReference type="Pfam" id="PF04051">
    <property type="entry name" value="TRAPP"/>
    <property type="match status" value="1"/>
</dbReference>
<dbReference type="GO" id="GO:0016236">
    <property type="term" value="P:macroautophagy"/>
    <property type="evidence" value="ECO:0007669"/>
    <property type="project" value="UniProtKB-ARBA"/>
</dbReference>
<sequence>MARLKASYSEAFTKKVGTELFLLTYGSLVAQLIQDYEDNDEINTQLDKMGYNIGLRLADDFLARYPQTKCVEFRETADVIAKFGFKNYLGFVPVVDKWNPSDRSCSLFFDHNPLAEFVELPPEHASLWYANILCGVLRGALEVVHLEVEVKFLQDVLRGDDKTELYIRFIRKIEDTVPPGED</sequence>
<evidence type="ECO:0000313" key="9">
    <source>
        <dbReference type="EMBL" id="KAI6656957.1"/>
    </source>
</evidence>
<dbReference type="CDD" id="cd14942">
    <property type="entry name" value="TRAPPC3_bet3"/>
    <property type="match status" value="1"/>
</dbReference>
<evidence type="ECO:0000256" key="6">
    <source>
        <dbReference type="ARBA" id="ARBA00022892"/>
    </source>
</evidence>
<keyword evidence="5" id="KW-0256">Endoplasmic reticulum</keyword>